<evidence type="ECO:0000313" key="2">
    <source>
        <dbReference type="EMBL" id="QHS81239.1"/>
    </source>
</evidence>
<name>A0A6C0AN56_9ZZZZ</name>
<proteinExistence type="predicted"/>
<organism evidence="2">
    <name type="scientific">viral metagenome</name>
    <dbReference type="NCBI Taxonomy" id="1070528"/>
    <lineage>
        <taxon>unclassified sequences</taxon>
        <taxon>metagenomes</taxon>
        <taxon>organismal metagenomes</taxon>
    </lineage>
</organism>
<dbReference type="InterPro" id="IPR043905">
    <property type="entry name" value="DUF5771"/>
</dbReference>
<dbReference type="AlphaFoldDB" id="A0A6C0AN56"/>
<feature type="region of interest" description="Disordered" evidence="1">
    <location>
        <begin position="1"/>
        <end position="29"/>
    </location>
</feature>
<sequence>MSGSLPFNEQKGCPPGFHKRNSYTSKLGHRVPPRCVKAQTVYAESRKNYTKRMQHRQDARLKTLGKSPSKSLHCPPGKVSRKGYVRRFGTSVMKRGYTVKKHSGKEYHIKPDKKSVYVKPSCVKDRGDPKVKAPAPDKVVGYLRKGELKKHGYVYEKHREERHAALKKAIQEFGPLGVFHKLDIIAKLSKYRVPKAARVFKEDRDWVRSHYELKM</sequence>
<reference evidence="2" key="1">
    <citation type="journal article" date="2020" name="Nature">
        <title>Giant virus diversity and host interactions through global metagenomics.</title>
        <authorList>
            <person name="Schulz F."/>
            <person name="Roux S."/>
            <person name="Paez-Espino D."/>
            <person name="Jungbluth S."/>
            <person name="Walsh D.A."/>
            <person name="Denef V.J."/>
            <person name="McMahon K.D."/>
            <person name="Konstantinidis K.T."/>
            <person name="Eloe-Fadrosh E.A."/>
            <person name="Kyrpides N.C."/>
            <person name="Woyke T."/>
        </authorList>
    </citation>
    <scope>NUCLEOTIDE SEQUENCE</scope>
    <source>
        <strain evidence="2">GVMAG-S-1101161-73</strain>
    </source>
</reference>
<dbReference type="Pfam" id="PF19075">
    <property type="entry name" value="DUF5771"/>
    <property type="match status" value="1"/>
</dbReference>
<accession>A0A6C0AN56</accession>
<dbReference type="EMBL" id="MN740731">
    <property type="protein sequence ID" value="QHS81239.1"/>
    <property type="molecule type" value="Genomic_DNA"/>
</dbReference>
<evidence type="ECO:0000256" key="1">
    <source>
        <dbReference type="SAM" id="MobiDB-lite"/>
    </source>
</evidence>
<protein>
    <submittedName>
        <fullName evidence="2">Uncharacterized protein</fullName>
    </submittedName>
</protein>
<feature type="compositionally biased region" description="Basic residues" evidence="1">
    <location>
        <begin position="17"/>
        <end position="29"/>
    </location>
</feature>